<feature type="region of interest" description="Disordered" evidence="1">
    <location>
        <begin position="1"/>
        <end position="34"/>
    </location>
</feature>
<evidence type="ECO:0000313" key="3">
    <source>
        <dbReference type="Proteomes" id="UP000193920"/>
    </source>
</evidence>
<organism evidence="2 3">
    <name type="scientific">Neocallimastix californiae</name>
    <dbReference type="NCBI Taxonomy" id="1754190"/>
    <lineage>
        <taxon>Eukaryota</taxon>
        <taxon>Fungi</taxon>
        <taxon>Fungi incertae sedis</taxon>
        <taxon>Chytridiomycota</taxon>
        <taxon>Chytridiomycota incertae sedis</taxon>
        <taxon>Neocallimastigomycetes</taxon>
        <taxon>Neocallimastigales</taxon>
        <taxon>Neocallimastigaceae</taxon>
        <taxon>Neocallimastix</taxon>
    </lineage>
</organism>
<protein>
    <submittedName>
        <fullName evidence="2">Uncharacterized protein</fullName>
    </submittedName>
</protein>
<proteinExistence type="predicted"/>
<dbReference type="Proteomes" id="UP000193920">
    <property type="component" value="Unassembled WGS sequence"/>
</dbReference>
<keyword evidence="3" id="KW-1185">Reference proteome</keyword>
<evidence type="ECO:0000256" key="1">
    <source>
        <dbReference type="SAM" id="MobiDB-lite"/>
    </source>
</evidence>
<name>A0A1Y2AK15_9FUNG</name>
<gene>
    <name evidence="2" type="ORF">LY90DRAFT_515396</name>
</gene>
<accession>A0A1Y2AK15</accession>
<reference evidence="2 3" key="1">
    <citation type="submission" date="2016-08" db="EMBL/GenBank/DDBJ databases">
        <title>A Parts List for Fungal Cellulosomes Revealed by Comparative Genomics.</title>
        <authorList>
            <consortium name="DOE Joint Genome Institute"/>
            <person name="Haitjema C.H."/>
            <person name="Gilmore S.P."/>
            <person name="Henske J.K."/>
            <person name="Solomon K.V."/>
            <person name="De Groot R."/>
            <person name="Kuo A."/>
            <person name="Mondo S.J."/>
            <person name="Salamov A.A."/>
            <person name="Labutti K."/>
            <person name="Zhao Z."/>
            <person name="Chiniquy J."/>
            <person name="Barry K."/>
            <person name="Brewer H.M."/>
            <person name="Purvine S.O."/>
            <person name="Wright A.T."/>
            <person name="Boxma B."/>
            <person name="Van Alen T."/>
            <person name="Hackstein J.H."/>
            <person name="Baker S.E."/>
            <person name="Grigoriev I.V."/>
            <person name="O'Malley M.A."/>
        </authorList>
    </citation>
    <scope>NUCLEOTIDE SEQUENCE [LARGE SCALE GENOMIC DNA]</scope>
    <source>
        <strain evidence="2 3">G1</strain>
    </source>
</reference>
<feature type="compositionally biased region" description="Basic and acidic residues" evidence="1">
    <location>
        <begin position="100"/>
        <end position="117"/>
    </location>
</feature>
<feature type="region of interest" description="Disordered" evidence="1">
    <location>
        <begin position="100"/>
        <end position="120"/>
    </location>
</feature>
<dbReference type="AlphaFoldDB" id="A0A1Y2AK15"/>
<evidence type="ECO:0000313" key="2">
    <source>
        <dbReference type="EMBL" id="ORY22640.1"/>
    </source>
</evidence>
<sequence>MEKMQANSIMDEKKRESNNDNNEELITSNNKFNPTLLSEKNLSYDFYADSANKQEKEKSLSPNYQQIDNTGKLSYTSEVSDISNCLTVDKKNSNIAHKLREDRNKENEELKENENENKNPTLKQFISNVKSINSNNKIPISISIENKSTSSLFKSDSQLKIKEDYPHSSRKCSQTTSPVSPGFHVVLLLEKSNSISFIVDFQEIDNNINNESKGKNSNYI</sequence>
<comment type="caution">
    <text evidence="2">The sequence shown here is derived from an EMBL/GenBank/DDBJ whole genome shotgun (WGS) entry which is preliminary data.</text>
</comment>
<feature type="compositionally biased region" description="Polar residues" evidence="1">
    <location>
        <begin position="24"/>
        <end position="34"/>
    </location>
</feature>
<dbReference type="EMBL" id="MCOG01000244">
    <property type="protein sequence ID" value="ORY22640.1"/>
    <property type="molecule type" value="Genomic_DNA"/>
</dbReference>